<accession>A0ABY9Y9U6</accession>
<evidence type="ECO:0008006" key="4">
    <source>
        <dbReference type="Google" id="ProtNLM"/>
    </source>
</evidence>
<feature type="chain" id="PRO_5045269515" description="Outer membrane protein beta-barrel domain-containing protein" evidence="1">
    <location>
        <begin position="18"/>
        <end position="235"/>
    </location>
</feature>
<organism evidence="2 3">
    <name type="scientific">Stenotrophomonas aracearum</name>
    <dbReference type="NCBI Taxonomy" id="3003272"/>
    <lineage>
        <taxon>Bacteria</taxon>
        <taxon>Pseudomonadati</taxon>
        <taxon>Pseudomonadota</taxon>
        <taxon>Gammaproteobacteria</taxon>
        <taxon>Lysobacterales</taxon>
        <taxon>Lysobacteraceae</taxon>
        <taxon>Stenotrophomonas</taxon>
    </lineage>
</organism>
<dbReference type="EMBL" id="CP115543">
    <property type="protein sequence ID" value="WNH47586.1"/>
    <property type="molecule type" value="Genomic_DNA"/>
</dbReference>
<dbReference type="SUPFAM" id="SSF56925">
    <property type="entry name" value="OMPA-like"/>
    <property type="match status" value="1"/>
</dbReference>
<protein>
    <recommendedName>
        <fullName evidence="4">Outer membrane protein beta-barrel domain-containing protein</fullName>
    </recommendedName>
</protein>
<feature type="signal peptide" evidence="1">
    <location>
        <begin position="1"/>
        <end position="17"/>
    </location>
</feature>
<evidence type="ECO:0000256" key="1">
    <source>
        <dbReference type="SAM" id="SignalP"/>
    </source>
</evidence>
<dbReference type="InterPro" id="IPR011250">
    <property type="entry name" value="OMP/PagP_B-barrel"/>
</dbReference>
<dbReference type="Proteomes" id="UP001305421">
    <property type="component" value="Chromosome"/>
</dbReference>
<evidence type="ECO:0000313" key="3">
    <source>
        <dbReference type="Proteomes" id="UP001305421"/>
    </source>
</evidence>
<keyword evidence="3" id="KW-1185">Reference proteome</keyword>
<evidence type="ECO:0000313" key="2">
    <source>
        <dbReference type="EMBL" id="WNH47586.1"/>
    </source>
</evidence>
<name>A0ABY9Y9U6_9GAMM</name>
<keyword evidence="1" id="KW-0732">Signal</keyword>
<reference evidence="2 3" key="1">
    <citation type="submission" date="2022-12" db="EMBL/GenBank/DDBJ databases">
        <title>Two new species, Stenotrophomonas aracearum and Stenotrophomonas oahuensis, isolated from Anthurium (Araceae family) in Hawaii.</title>
        <authorList>
            <person name="Chunag S.C."/>
            <person name="Dobhal S."/>
            <person name="Alvarez A."/>
            <person name="Arif M."/>
        </authorList>
    </citation>
    <scope>NUCLEOTIDE SEQUENCE [LARGE SCALE GENOMIC DNA]</scope>
    <source>
        <strain evidence="2 3">A5588</strain>
    </source>
</reference>
<sequence length="235" mass="26349">MRGWWLSCLLLPCTAFAQDDWQLSVVPYVWGASVKADVNAPPLAPVTVHKSFSDTFEHLDMAAMAIIDARHGRWGILSDFTWVDTSEDAVVPRVGLPATLETRVATAALMGHYRFIDETRWGMDVIGGARYWHLRGKVDVPALGRGVDISRNWVDPVLGVRLGWTLSDRQGITVWALGSASDAVRWDLMASYGVRVTDHAWLRLGYRYLAMRQVNRYLDFDAAMAGPGLGLEWRF</sequence>
<proteinExistence type="predicted"/>
<dbReference type="RefSeq" id="WP_311182338.1">
    <property type="nucleotide sequence ID" value="NZ_CP115543.1"/>
</dbReference>
<gene>
    <name evidence="2" type="ORF">PDM28_12910</name>
</gene>